<keyword evidence="3 8" id="KW-0479">Metal-binding</keyword>
<evidence type="ECO:0000256" key="3">
    <source>
        <dbReference type="ARBA" id="ARBA00022723"/>
    </source>
</evidence>
<evidence type="ECO:0000256" key="2">
    <source>
        <dbReference type="ARBA" id="ARBA00022553"/>
    </source>
</evidence>
<evidence type="ECO:0000313" key="11">
    <source>
        <dbReference type="Proteomes" id="UP000503840"/>
    </source>
</evidence>
<comment type="cofactor">
    <cofactor evidence="8">
        <name>Mg(2+)</name>
        <dbReference type="ChEBI" id="CHEBI:18420"/>
    </cofactor>
    <text evidence="8">Binds 1 Mg(2+) ion.</text>
</comment>
<accession>A0A7J0BMA1</accession>
<dbReference type="PROSITE" id="PS00123">
    <property type="entry name" value="ALKALINE_PHOSPHATASE"/>
    <property type="match status" value="1"/>
</dbReference>
<dbReference type="InterPro" id="IPR017850">
    <property type="entry name" value="Alkaline_phosphatase_core_sf"/>
</dbReference>
<comment type="similarity">
    <text evidence="1 9">Belongs to the alkaline phosphatase family.</text>
</comment>
<dbReference type="CDD" id="cd16012">
    <property type="entry name" value="ALP"/>
    <property type="match status" value="1"/>
</dbReference>
<feature type="binding site" evidence="8">
    <location>
        <position position="319"/>
    </location>
    <ligand>
        <name>Zn(2+)</name>
        <dbReference type="ChEBI" id="CHEBI:29105"/>
        <label>2</label>
    </ligand>
</feature>
<feature type="binding site" evidence="8">
    <location>
        <position position="141"/>
    </location>
    <ligand>
        <name>Mg(2+)</name>
        <dbReference type="ChEBI" id="CHEBI:18420"/>
    </ligand>
</feature>
<dbReference type="GO" id="GO:0004035">
    <property type="term" value="F:alkaline phosphatase activity"/>
    <property type="evidence" value="ECO:0007669"/>
    <property type="project" value="TreeGrafter"/>
</dbReference>
<proteinExistence type="inferred from homology"/>
<reference evidence="10 11" key="1">
    <citation type="submission" date="2020-05" db="EMBL/GenBank/DDBJ databases">
        <title>Draft genome sequence of Desulfovibrio sp. strain HN2T.</title>
        <authorList>
            <person name="Ueno A."/>
            <person name="Tamazawa S."/>
            <person name="Tamamura S."/>
            <person name="Murakami T."/>
            <person name="Kiyama T."/>
            <person name="Inomata H."/>
            <person name="Amano Y."/>
            <person name="Miyakawa K."/>
            <person name="Tamaki H."/>
            <person name="Naganuma T."/>
            <person name="Kaneko K."/>
        </authorList>
    </citation>
    <scope>NUCLEOTIDE SEQUENCE [LARGE SCALE GENOMIC DNA]</scope>
    <source>
        <strain evidence="10 11">HN2</strain>
    </source>
</reference>
<comment type="cofactor">
    <cofactor evidence="8">
        <name>Zn(2+)</name>
        <dbReference type="ChEBI" id="CHEBI:29105"/>
    </cofactor>
    <text evidence="8">Binds 2 Zn(2+) ions.</text>
</comment>
<dbReference type="InterPro" id="IPR018299">
    <property type="entry name" value="Alkaline_phosphatase_AS"/>
</dbReference>
<feature type="binding site" evidence="8">
    <location>
        <position position="275"/>
    </location>
    <ligand>
        <name>Zn(2+)</name>
        <dbReference type="ChEBI" id="CHEBI:29105"/>
        <label>2</label>
    </ligand>
</feature>
<evidence type="ECO:0000256" key="9">
    <source>
        <dbReference type="RuleBase" id="RU003946"/>
    </source>
</evidence>
<feature type="binding site" evidence="8">
    <location>
        <position position="143"/>
    </location>
    <ligand>
        <name>Mg(2+)</name>
        <dbReference type="ChEBI" id="CHEBI:18420"/>
    </ligand>
</feature>
<evidence type="ECO:0000256" key="8">
    <source>
        <dbReference type="PIRSR" id="PIRSR601952-2"/>
    </source>
</evidence>
<dbReference type="Gene3D" id="3.40.720.10">
    <property type="entry name" value="Alkaline Phosphatase, subunit A"/>
    <property type="match status" value="1"/>
</dbReference>
<dbReference type="RefSeq" id="WP_174405890.1">
    <property type="nucleotide sequence ID" value="NZ_BLVO01000013.1"/>
</dbReference>
<comment type="caution">
    <text evidence="10">The sequence shown here is derived from an EMBL/GenBank/DDBJ whole genome shotgun (WGS) entry which is preliminary data.</text>
</comment>
<evidence type="ECO:0000256" key="1">
    <source>
        <dbReference type="ARBA" id="ARBA00005984"/>
    </source>
</evidence>
<dbReference type="GO" id="GO:0046872">
    <property type="term" value="F:metal ion binding"/>
    <property type="evidence" value="ECO:0007669"/>
    <property type="project" value="UniProtKB-KW"/>
</dbReference>
<dbReference type="SUPFAM" id="SSF53649">
    <property type="entry name" value="Alkaline phosphatase-like"/>
    <property type="match status" value="1"/>
</dbReference>
<evidence type="ECO:0000313" key="10">
    <source>
        <dbReference type="EMBL" id="GFM34285.1"/>
    </source>
</evidence>
<dbReference type="SMART" id="SM00098">
    <property type="entry name" value="alkPPc"/>
    <property type="match status" value="1"/>
</dbReference>
<name>A0A7J0BMA1_9BACT</name>
<feature type="binding site" evidence="8">
    <location>
        <position position="453"/>
    </location>
    <ligand>
        <name>Zn(2+)</name>
        <dbReference type="ChEBI" id="CHEBI:29105"/>
        <label>2</label>
    </ligand>
</feature>
<dbReference type="PANTHER" id="PTHR11596:SF5">
    <property type="entry name" value="ALKALINE PHOSPHATASE"/>
    <property type="match status" value="1"/>
</dbReference>
<dbReference type="InterPro" id="IPR001952">
    <property type="entry name" value="Alkaline_phosphatase"/>
</dbReference>
<keyword evidence="6 8" id="KW-0460">Magnesium</keyword>
<dbReference type="Proteomes" id="UP000503840">
    <property type="component" value="Unassembled WGS sequence"/>
</dbReference>
<dbReference type="PANTHER" id="PTHR11596">
    <property type="entry name" value="ALKALINE PHOSPHATASE"/>
    <property type="match status" value="1"/>
</dbReference>
<protein>
    <submittedName>
        <fullName evidence="10">Alkaline phosphatase</fullName>
    </submittedName>
</protein>
<evidence type="ECO:0000256" key="4">
    <source>
        <dbReference type="ARBA" id="ARBA00022801"/>
    </source>
</evidence>
<evidence type="ECO:0000256" key="5">
    <source>
        <dbReference type="ARBA" id="ARBA00022833"/>
    </source>
</evidence>
<keyword evidence="4" id="KW-0378">Hydrolase</keyword>
<gene>
    <name evidence="10" type="ORF">DSM101010T_26500</name>
</gene>
<organism evidence="10 11">
    <name type="scientific">Desulfovibrio subterraneus</name>
    <dbReference type="NCBI Taxonomy" id="2718620"/>
    <lineage>
        <taxon>Bacteria</taxon>
        <taxon>Pseudomonadati</taxon>
        <taxon>Thermodesulfobacteriota</taxon>
        <taxon>Desulfovibrionia</taxon>
        <taxon>Desulfovibrionales</taxon>
        <taxon>Desulfovibrionaceae</taxon>
        <taxon>Desulfovibrio</taxon>
    </lineage>
</organism>
<dbReference type="Gene3D" id="1.10.60.40">
    <property type="match status" value="1"/>
</dbReference>
<feature type="binding site" evidence="8">
    <location>
        <position position="49"/>
    </location>
    <ligand>
        <name>Zn(2+)</name>
        <dbReference type="ChEBI" id="CHEBI:29105"/>
        <label>2</label>
    </ligand>
</feature>
<dbReference type="PRINTS" id="PR00113">
    <property type="entry name" value="ALKPHPHTASE"/>
</dbReference>
<feature type="binding site" evidence="8">
    <location>
        <position position="270"/>
    </location>
    <ligand>
        <name>Mg(2+)</name>
        <dbReference type="ChEBI" id="CHEBI:18420"/>
    </ligand>
</feature>
<keyword evidence="5 8" id="KW-0862">Zinc</keyword>
<feature type="binding site" evidence="8">
    <location>
        <position position="279"/>
    </location>
    <ligand>
        <name>Zn(2+)</name>
        <dbReference type="ChEBI" id="CHEBI:29105"/>
        <label>2</label>
    </ligand>
</feature>
<sequence length="498" mass="53980">MFFALRKSYRILLIACMLVCSLFVGGAIAGGGDYYSGKAAKYVFLFIGDGMGIPQQVATEAFTGKGLSMRSFPAQGVTTTPAADRFIVDSAAAATAMSAGQITNVGMIGLAPDNTKVKTIAEMARERGMKVGIVSSVSIDHATPAAFYAHVPSRSQYHYIDHAIAESGFDYFAGGGLKDPKGKKKGIESRGDAMEAIRKAGYTVVDNRNGFLGLSAKSGKVLAYNQWLQDSGALPYAIDHRNDKDISLAEFTRKGIELLDNSKGFFMMVEGGKIDWACHANDAKAAIMDTVAFDDAVREAVAFYKKHPDETAIIVTGDHECGGMTLGFAGTQYDTDFDVLKSQYVSFQYFTDDVLKLFKQENKGNVTFEALQPTITHYFGLEFSGDAEKNPLVLKPYEIATLREAFNQTMLDEMVKPVTADNERLYGGYDPLVVAITHIVNNKAGLAWTSYSHTAVPVMTSAIGVGADSFNRSYHQSEIAKKIMAILGNKPHVYVAAK</sequence>
<feature type="binding site" evidence="8">
    <location>
        <position position="318"/>
    </location>
    <ligand>
        <name>Zn(2+)</name>
        <dbReference type="ChEBI" id="CHEBI:29105"/>
        <label>2</label>
    </ligand>
</feature>
<keyword evidence="2" id="KW-0597">Phosphoprotein</keyword>
<evidence type="ECO:0000256" key="7">
    <source>
        <dbReference type="PIRSR" id="PIRSR601952-1"/>
    </source>
</evidence>
<feature type="active site" description="Phosphoserine intermediate" evidence="7">
    <location>
        <position position="90"/>
    </location>
</feature>
<feature type="binding site" evidence="8">
    <location>
        <position position="49"/>
    </location>
    <ligand>
        <name>Mg(2+)</name>
        <dbReference type="ChEBI" id="CHEBI:18420"/>
    </ligand>
</feature>
<evidence type="ECO:0000256" key="6">
    <source>
        <dbReference type="ARBA" id="ARBA00022842"/>
    </source>
</evidence>
<keyword evidence="11" id="KW-1185">Reference proteome</keyword>
<dbReference type="Pfam" id="PF00245">
    <property type="entry name" value="Alk_phosphatase"/>
    <property type="match status" value="1"/>
</dbReference>
<dbReference type="AlphaFoldDB" id="A0A7J0BMA1"/>
<dbReference type="EMBL" id="BLVO01000013">
    <property type="protein sequence ID" value="GFM34285.1"/>
    <property type="molecule type" value="Genomic_DNA"/>
</dbReference>